<keyword evidence="2" id="KW-1185">Reference proteome</keyword>
<gene>
    <name evidence="1" type="ORF">WN51_08375</name>
</gene>
<accession>A0A0N0BKA0</accession>
<dbReference type="Proteomes" id="UP000053105">
    <property type="component" value="Unassembled WGS sequence"/>
</dbReference>
<dbReference type="EMBL" id="KQ435706">
    <property type="protein sequence ID" value="KOX80198.1"/>
    <property type="molecule type" value="Genomic_DNA"/>
</dbReference>
<dbReference type="AlphaFoldDB" id="A0A0N0BKA0"/>
<evidence type="ECO:0000313" key="1">
    <source>
        <dbReference type="EMBL" id="KOX80198.1"/>
    </source>
</evidence>
<reference evidence="1 2" key="1">
    <citation type="submission" date="2015-07" db="EMBL/GenBank/DDBJ databases">
        <title>The genome of Melipona quadrifasciata.</title>
        <authorList>
            <person name="Pan H."/>
            <person name="Kapheim K."/>
        </authorList>
    </citation>
    <scope>NUCLEOTIDE SEQUENCE [LARGE SCALE GENOMIC DNA]</scope>
    <source>
        <strain evidence="1">0111107301</strain>
        <tissue evidence="1">Whole body</tissue>
    </source>
</reference>
<name>A0A0N0BKA0_9HYME</name>
<proteinExistence type="predicted"/>
<organism evidence="1 2">
    <name type="scientific">Melipona quadrifasciata</name>
    <dbReference type="NCBI Taxonomy" id="166423"/>
    <lineage>
        <taxon>Eukaryota</taxon>
        <taxon>Metazoa</taxon>
        <taxon>Ecdysozoa</taxon>
        <taxon>Arthropoda</taxon>
        <taxon>Hexapoda</taxon>
        <taxon>Insecta</taxon>
        <taxon>Pterygota</taxon>
        <taxon>Neoptera</taxon>
        <taxon>Endopterygota</taxon>
        <taxon>Hymenoptera</taxon>
        <taxon>Apocrita</taxon>
        <taxon>Aculeata</taxon>
        <taxon>Apoidea</taxon>
        <taxon>Anthophila</taxon>
        <taxon>Apidae</taxon>
        <taxon>Melipona</taxon>
    </lineage>
</organism>
<feature type="non-terminal residue" evidence="1">
    <location>
        <position position="1"/>
    </location>
</feature>
<protein>
    <submittedName>
        <fullName evidence="1">Uncharacterized protein</fullName>
    </submittedName>
</protein>
<evidence type="ECO:0000313" key="2">
    <source>
        <dbReference type="Proteomes" id="UP000053105"/>
    </source>
</evidence>
<sequence length="76" mass="8373">DCRAILRFELLPGNQIINLDKSCVELDKQRDAIATKRNSQLEKPRLKNARATIPFGSAAEFSEIGNKSVSNIVSGD</sequence>